<evidence type="ECO:0000259" key="2">
    <source>
        <dbReference type="Pfam" id="PF12697"/>
    </source>
</evidence>
<dbReference type="AlphaFoldDB" id="A0A1Z5JL01"/>
<feature type="domain" description="AB hydrolase-1" evidence="2">
    <location>
        <begin position="78"/>
        <end position="207"/>
    </location>
</feature>
<evidence type="ECO:0000313" key="4">
    <source>
        <dbReference type="Proteomes" id="UP000198406"/>
    </source>
</evidence>
<dbReference type="Gene3D" id="3.40.50.1820">
    <property type="entry name" value="alpha/beta hydrolase"/>
    <property type="match status" value="1"/>
</dbReference>
<gene>
    <name evidence="3" type="ORF">FisN_11Hu004</name>
</gene>
<dbReference type="InParanoid" id="A0A1Z5JL01"/>
<comment type="caution">
    <text evidence="3">The sequence shown here is derived from an EMBL/GenBank/DDBJ whole genome shotgun (WGS) entry which is preliminary data.</text>
</comment>
<dbReference type="InterPro" id="IPR029058">
    <property type="entry name" value="AB_hydrolase_fold"/>
</dbReference>
<dbReference type="InterPro" id="IPR000073">
    <property type="entry name" value="AB_hydrolase_1"/>
</dbReference>
<protein>
    <recommendedName>
        <fullName evidence="2">AB hydrolase-1 domain-containing protein</fullName>
    </recommendedName>
</protein>
<reference evidence="3 4" key="1">
    <citation type="journal article" date="2015" name="Plant Cell">
        <title>Oil accumulation by the oleaginous diatom Fistulifera solaris as revealed by the genome and transcriptome.</title>
        <authorList>
            <person name="Tanaka T."/>
            <person name="Maeda Y."/>
            <person name="Veluchamy A."/>
            <person name="Tanaka M."/>
            <person name="Abida H."/>
            <person name="Marechal E."/>
            <person name="Bowler C."/>
            <person name="Muto M."/>
            <person name="Sunaga Y."/>
            <person name="Tanaka M."/>
            <person name="Yoshino T."/>
            <person name="Taniguchi T."/>
            <person name="Fukuda Y."/>
            <person name="Nemoto M."/>
            <person name="Matsumoto M."/>
            <person name="Wong P.S."/>
            <person name="Aburatani S."/>
            <person name="Fujibuchi W."/>
        </authorList>
    </citation>
    <scope>NUCLEOTIDE SEQUENCE [LARGE SCALE GENOMIC DNA]</scope>
    <source>
        <strain evidence="3 4">JPCC DA0580</strain>
    </source>
</reference>
<dbReference type="Pfam" id="PF12697">
    <property type="entry name" value="Abhydrolase_6"/>
    <property type="match status" value="1"/>
</dbReference>
<proteinExistence type="predicted"/>
<accession>A0A1Z5JL01</accession>
<feature type="signal peptide" evidence="1">
    <location>
        <begin position="1"/>
        <end position="27"/>
    </location>
</feature>
<dbReference type="SUPFAM" id="SSF53474">
    <property type="entry name" value="alpha/beta-Hydrolases"/>
    <property type="match status" value="1"/>
</dbReference>
<keyword evidence="4" id="KW-1185">Reference proteome</keyword>
<name>A0A1Z5JL01_FISSO</name>
<organism evidence="3 4">
    <name type="scientific">Fistulifera solaris</name>
    <name type="common">Oleaginous diatom</name>
    <dbReference type="NCBI Taxonomy" id="1519565"/>
    <lineage>
        <taxon>Eukaryota</taxon>
        <taxon>Sar</taxon>
        <taxon>Stramenopiles</taxon>
        <taxon>Ochrophyta</taxon>
        <taxon>Bacillariophyta</taxon>
        <taxon>Bacillariophyceae</taxon>
        <taxon>Bacillariophycidae</taxon>
        <taxon>Naviculales</taxon>
        <taxon>Naviculaceae</taxon>
        <taxon>Fistulifera</taxon>
    </lineage>
</organism>
<dbReference type="OrthoDB" id="10249433at2759"/>
<sequence>MPQPNYKMIVWRIIIVLVLAPVHLVTADIGREAKPPAKPDFTYISPNFSVREQGSCLHGTRVWIYSPQIPKSDPTDAIVYLHGFGITSPDFYEGHIEHLVKQGNYVIYPQMQEGSCEIFRGKLLGWAVQLSQRSSPARWVKRAGEVVTEALDSLPSVGKVFLYGHSMGGAFAMMWGSLNTVDPIEAAVVASPQPAGFSAIPGIITTLFFFRFGEDIDVPEAAPSTTFPIAVIHGNDDTIASEQDILPSYEALGSTSKAWYQAQSDKHGHPSLSADHIQPLAKRREARQDSFDWRFTWSALDQVIGGTAVTDLGFDMGQWSDGVPVKSAVKLY</sequence>
<keyword evidence="1" id="KW-0732">Signal</keyword>
<dbReference type="EMBL" id="BDSP01000080">
    <property type="protein sequence ID" value="GAX14532.1"/>
    <property type="molecule type" value="Genomic_DNA"/>
</dbReference>
<dbReference type="Proteomes" id="UP000198406">
    <property type="component" value="Unassembled WGS sequence"/>
</dbReference>
<evidence type="ECO:0000313" key="3">
    <source>
        <dbReference type="EMBL" id="GAX14532.1"/>
    </source>
</evidence>
<feature type="chain" id="PRO_5013051939" description="AB hydrolase-1 domain-containing protein" evidence="1">
    <location>
        <begin position="28"/>
        <end position="332"/>
    </location>
</feature>
<evidence type="ECO:0000256" key="1">
    <source>
        <dbReference type="SAM" id="SignalP"/>
    </source>
</evidence>